<dbReference type="EMBL" id="JTDE01014760">
    <property type="protein sequence ID" value="KAF7234009.1"/>
    <property type="molecule type" value="Genomic_DNA"/>
</dbReference>
<evidence type="ECO:0008006" key="4">
    <source>
        <dbReference type="Google" id="ProtNLM"/>
    </source>
</evidence>
<gene>
    <name evidence="2" type="ORF">EG68_11535</name>
</gene>
<protein>
    <recommendedName>
        <fullName evidence="4">Secreted protein</fullName>
    </recommendedName>
</protein>
<dbReference type="AlphaFoldDB" id="A0A8S9YCH7"/>
<sequence length="83" mass="9537">MSYWAFGSRLFLLSPFTGLSLEPLLQKNTVPRCLHVAQSWFTIVTGTRSQNVWLVCYICYTRLVVLPTTPVFATQFKTSYLLD</sequence>
<name>A0A8S9YCH7_9TREM</name>
<feature type="chain" id="PRO_5035803736" description="Secreted protein" evidence="1">
    <location>
        <begin position="21"/>
        <end position="83"/>
    </location>
</feature>
<dbReference type="Proteomes" id="UP000822476">
    <property type="component" value="Unassembled WGS sequence"/>
</dbReference>
<evidence type="ECO:0000313" key="2">
    <source>
        <dbReference type="EMBL" id="KAF7234009.1"/>
    </source>
</evidence>
<evidence type="ECO:0000313" key="3">
    <source>
        <dbReference type="Proteomes" id="UP000822476"/>
    </source>
</evidence>
<keyword evidence="3" id="KW-1185">Reference proteome</keyword>
<reference evidence="2" key="1">
    <citation type="submission" date="2019-07" db="EMBL/GenBank/DDBJ databases">
        <title>Annotation for the trematode Paragonimus miyazaki's.</title>
        <authorList>
            <person name="Choi Y.-J."/>
        </authorList>
    </citation>
    <scope>NUCLEOTIDE SEQUENCE</scope>
    <source>
        <strain evidence="2">Japan</strain>
    </source>
</reference>
<accession>A0A8S9YCH7</accession>
<evidence type="ECO:0000256" key="1">
    <source>
        <dbReference type="SAM" id="SignalP"/>
    </source>
</evidence>
<organism evidence="2 3">
    <name type="scientific">Paragonimus skrjabini miyazakii</name>
    <dbReference type="NCBI Taxonomy" id="59628"/>
    <lineage>
        <taxon>Eukaryota</taxon>
        <taxon>Metazoa</taxon>
        <taxon>Spiralia</taxon>
        <taxon>Lophotrochozoa</taxon>
        <taxon>Platyhelminthes</taxon>
        <taxon>Trematoda</taxon>
        <taxon>Digenea</taxon>
        <taxon>Plagiorchiida</taxon>
        <taxon>Troglotremata</taxon>
        <taxon>Troglotrematidae</taxon>
        <taxon>Paragonimus</taxon>
    </lineage>
</organism>
<proteinExistence type="predicted"/>
<comment type="caution">
    <text evidence="2">The sequence shown here is derived from an EMBL/GenBank/DDBJ whole genome shotgun (WGS) entry which is preliminary data.</text>
</comment>
<keyword evidence="1" id="KW-0732">Signal</keyword>
<feature type="signal peptide" evidence="1">
    <location>
        <begin position="1"/>
        <end position="20"/>
    </location>
</feature>